<reference evidence="4" key="1">
    <citation type="submission" date="2019-08" db="EMBL/GenBank/DDBJ databases">
        <authorList>
            <person name="Kucharzyk K."/>
            <person name="Murdoch R.W."/>
            <person name="Higgins S."/>
            <person name="Loffler F."/>
        </authorList>
    </citation>
    <scope>NUCLEOTIDE SEQUENCE</scope>
</reference>
<keyword evidence="2" id="KW-0663">Pyridoxal phosphate</keyword>
<evidence type="ECO:0000256" key="1">
    <source>
        <dbReference type="ARBA" id="ARBA00001933"/>
    </source>
</evidence>
<evidence type="ECO:0000313" key="4">
    <source>
        <dbReference type="EMBL" id="MPM02529.1"/>
    </source>
</evidence>
<dbReference type="EMBL" id="VSSQ01000875">
    <property type="protein sequence ID" value="MPM02529.1"/>
    <property type="molecule type" value="Genomic_DNA"/>
</dbReference>
<sequence length="387" mass="41435">MDLFAALGYTAPMRRIYLDNASTSFPKAPGVLEAMSSYLSQNASNPGRGSYNHALQAMELVIACRSKLSTLFGCTDSRNVVFSLNVTTALNTLMAGSLTREDHVLVSGVEHNAVMRALVLHRIPYSVIPCDKDGRIIVEAMPELVGARTKALFLTSASNVTGTIQPIREAGEAAHRLGLWTCIDTAQGTPTVDCRLEEGVIDAIAFTGHKGLAGPQGVGGLVLSSNLANCVTPSVGGGTGSRSESFAMPDLMPDRLEAGTQNIVGIAGLSAALDFLNTRGMMDRTSCSKLLSYFLSDSRITVIGPATMEERTSVISITVEDFDLAELAYRLDAEYGIQTRYGLHCAPLAHTTLGTLQTGTIRFSCGYATTTEEIEYTIQAMKELLYR</sequence>
<dbReference type="Gene3D" id="3.40.640.10">
    <property type="entry name" value="Type I PLP-dependent aspartate aminotransferase-like (Major domain)"/>
    <property type="match status" value="1"/>
</dbReference>
<dbReference type="InterPro" id="IPR020578">
    <property type="entry name" value="Aminotrans_V_PyrdxlP_BS"/>
</dbReference>
<proteinExistence type="predicted"/>
<protein>
    <submittedName>
        <fullName evidence="4">Cysteine desulfurase SufS</fullName>
        <ecNumber evidence="4">2.8.1.7</ecNumber>
    </submittedName>
</protein>
<feature type="domain" description="Aminotransferase class V" evidence="3">
    <location>
        <begin position="16"/>
        <end position="376"/>
    </location>
</feature>
<organism evidence="4">
    <name type="scientific">bioreactor metagenome</name>
    <dbReference type="NCBI Taxonomy" id="1076179"/>
    <lineage>
        <taxon>unclassified sequences</taxon>
        <taxon>metagenomes</taxon>
        <taxon>ecological metagenomes</taxon>
    </lineage>
</organism>
<gene>
    <name evidence="4" type="primary">sufS_16</name>
    <name evidence="4" type="ORF">SDC9_48778</name>
</gene>
<accession>A0A644WFZ4</accession>
<dbReference type="EC" id="2.8.1.7" evidence="4"/>
<dbReference type="AlphaFoldDB" id="A0A644WFZ4"/>
<dbReference type="PANTHER" id="PTHR43586:SF4">
    <property type="entry name" value="ISOPENICILLIN N EPIMERASE"/>
    <property type="match status" value="1"/>
</dbReference>
<dbReference type="GO" id="GO:0031071">
    <property type="term" value="F:cysteine desulfurase activity"/>
    <property type="evidence" value="ECO:0007669"/>
    <property type="project" value="UniProtKB-EC"/>
</dbReference>
<dbReference type="Pfam" id="PF00266">
    <property type="entry name" value="Aminotran_5"/>
    <property type="match status" value="1"/>
</dbReference>
<comment type="caution">
    <text evidence="4">The sequence shown here is derived from an EMBL/GenBank/DDBJ whole genome shotgun (WGS) entry which is preliminary data.</text>
</comment>
<evidence type="ECO:0000259" key="3">
    <source>
        <dbReference type="Pfam" id="PF00266"/>
    </source>
</evidence>
<name>A0A644WFZ4_9ZZZZ</name>
<dbReference type="Gene3D" id="3.90.1150.10">
    <property type="entry name" value="Aspartate Aminotransferase, domain 1"/>
    <property type="match status" value="1"/>
</dbReference>
<dbReference type="InterPro" id="IPR000192">
    <property type="entry name" value="Aminotrans_V_dom"/>
</dbReference>
<comment type="cofactor">
    <cofactor evidence="1">
        <name>pyridoxal 5'-phosphate</name>
        <dbReference type="ChEBI" id="CHEBI:597326"/>
    </cofactor>
</comment>
<evidence type="ECO:0000256" key="2">
    <source>
        <dbReference type="ARBA" id="ARBA00022898"/>
    </source>
</evidence>
<dbReference type="PANTHER" id="PTHR43586">
    <property type="entry name" value="CYSTEINE DESULFURASE"/>
    <property type="match status" value="1"/>
</dbReference>
<dbReference type="SUPFAM" id="SSF53383">
    <property type="entry name" value="PLP-dependent transferases"/>
    <property type="match status" value="1"/>
</dbReference>
<keyword evidence="4" id="KW-0808">Transferase</keyword>
<dbReference type="InterPro" id="IPR015421">
    <property type="entry name" value="PyrdxlP-dep_Trfase_major"/>
</dbReference>
<dbReference type="PROSITE" id="PS00595">
    <property type="entry name" value="AA_TRANSFER_CLASS_5"/>
    <property type="match status" value="1"/>
</dbReference>
<dbReference type="InterPro" id="IPR015422">
    <property type="entry name" value="PyrdxlP-dep_Trfase_small"/>
</dbReference>
<dbReference type="InterPro" id="IPR015424">
    <property type="entry name" value="PyrdxlP-dep_Trfase"/>
</dbReference>